<accession>A0AAV0HSD3</accession>
<keyword evidence="3" id="KW-1185">Reference proteome</keyword>
<evidence type="ECO:0000313" key="3">
    <source>
        <dbReference type="Proteomes" id="UP001154282"/>
    </source>
</evidence>
<protein>
    <submittedName>
        <fullName evidence="2">Uncharacterized protein</fullName>
    </submittedName>
</protein>
<name>A0AAV0HSD3_9ROSI</name>
<feature type="non-terminal residue" evidence="2">
    <location>
        <position position="1"/>
    </location>
</feature>
<reference evidence="2" key="1">
    <citation type="submission" date="2022-08" db="EMBL/GenBank/DDBJ databases">
        <authorList>
            <person name="Gutierrez-Valencia J."/>
        </authorList>
    </citation>
    <scope>NUCLEOTIDE SEQUENCE</scope>
</reference>
<organism evidence="2 3">
    <name type="scientific">Linum tenue</name>
    <dbReference type="NCBI Taxonomy" id="586396"/>
    <lineage>
        <taxon>Eukaryota</taxon>
        <taxon>Viridiplantae</taxon>
        <taxon>Streptophyta</taxon>
        <taxon>Embryophyta</taxon>
        <taxon>Tracheophyta</taxon>
        <taxon>Spermatophyta</taxon>
        <taxon>Magnoliopsida</taxon>
        <taxon>eudicotyledons</taxon>
        <taxon>Gunneridae</taxon>
        <taxon>Pentapetalae</taxon>
        <taxon>rosids</taxon>
        <taxon>fabids</taxon>
        <taxon>Malpighiales</taxon>
        <taxon>Linaceae</taxon>
        <taxon>Linum</taxon>
    </lineage>
</organism>
<evidence type="ECO:0000313" key="2">
    <source>
        <dbReference type="EMBL" id="CAI0387844.1"/>
    </source>
</evidence>
<feature type="region of interest" description="Disordered" evidence="1">
    <location>
        <begin position="51"/>
        <end position="75"/>
    </location>
</feature>
<evidence type="ECO:0000256" key="1">
    <source>
        <dbReference type="SAM" id="MobiDB-lite"/>
    </source>
</evidence>
<dbReference type="AlphaFoldDB" id="A0AAV0HSD3"/>
<gene>
    <name evidence="2" type="ORF">LITE_LOCUS5634</name>
</gene>
<dbReference type="Proteomes" id="UP001154282">
    <property type="component" value="Unassembled WGS sequence"/>
</dbReference>
<comment type="caution">
    <text evidence="2">The sequence shown here is derived from an EMBL/GenBank/DDBJ whole genome shotgun (WGS) entry which is preliminary data.</text>
</comment>
<sequence length="75" mass="8566">DLTVWRRKKLPFLYFFSTPSLPETTLHCPALNHQHYIHQDCSSSSSRVRLAEAEMTERTQTEETTVAAAASVRES</sequence>
<feature type="compositionally biased region" description="Basic and acidic residues" evidence="1">
    <location>
        <begin position="51"/>
        <end position="61"/>
    </location>
</feature>
<feature type="compositionally biased region" description="Low complexity" evidence="1">
    <location>
        <begin position="62"/>
        <end position="75"/>
    </location>
</feature>
<proteinExistence type="predicted"/>
<dbReference type="EMBL" id="CAMGYJ010000002">
    <property type="protein sequence ID" value="CAI0387844.1"/>
    <property type="molecule type" value="Genomic_DNA"/>
</dbReference>